<dbReference type="Proteomes" id="UP000515159">
    <property type="component" value="Chromosome 6"/>
</dbReference>
<dbReference type="InParanoid" id="A0A6P8R885"/>
<dbReference type="PROSITE" id="PS50262">
    <property type="entry name" value="G_PROTEIN_RECEP_F1_2"/>
    <property type="match status" value="1"/>
</dbReference>
<dbReference type="KEGG" id="gsh:117362302"/>
<keyword evidence="7 10" id="KW-0472">Membrane</keyword>
<evidence type="ECO:0000256" key="2">
    <source>
        <dbReference type="ARBA" id="ARBA00022606"/>
    </source>
</evidence>
<organism evidence="12 13">
    <name type="scientific">Geotrypetes seraphini</name>
    <name type="common">Gaboon caecilian</name>
    <name type="synonym">Caecilia seraphini</name>
    <dbReference type="NCBI Taxonomy" id="260995"/>
    <lineage>
        <taxon>Eukaryota</taxon>
        <taxon>Metazoa</taxon>
        <taxon>Chordata</taxon>
        <taxon>Craniata</taxon>
        <taxon>Vertebrata</taxon>
        <taxon>Euteleostomi</taxon>
        <taxon>Amphibia</taxon>
        <taxon>Gymnophiona</taxon>
        <taxon>Geotrypetes</taxon>
    </lineage>
</organism>
<evidence type="ECO:0000256" key="3">
    <source>
        <dbReference type="ARBA" id="ARBA00022692"/>
    </source>
</evidence>
<dbReference type="FunCoup" id="A0A6P8R885">
    <property type="interactions" value="274"/>
</dbReference>
<comment type="subcellular location">
    <subcellularLocation>
        <location evidence="1">Membrane</location>
        <topology evidence="1">Multi-pass membrane protein</topology>
    </subcellularLocation>
</comment>
<keyword evidence="12" id="KW-1185">Reference proteome</keyword>
<accession>A0A6P8R885</accession>
<keyword evidence="8" id="KW-0675">Receptor</keyword>
<evidence type="ECO:0000256" key="1">
    <source>
        <dbReference type="ARBA" id="ARBA00004141"/>
    </source>
</evidence>
<dbReference type="Pfam" id="PF13853">
    <property type="entry name" value="7tm_4"/>
    <property type="match status" value="1"/>
</dbReference>
<dbReference type="PANTHER" id="PTHR26450:SF69">
    <property type="entry name" value="OLFACTORY RECEPTOR 56B1"/>
    <property type="match status" value="1"/>
</dbReference>
<dbReference type="InterPro" id="IPR017452">
    <property type="entry name" value="GPCR_Rhodpsn_7TM"/>
</dbReference>
<dbReference type="SUPFAM" id="SSF81321">
    <property type="entry name" value="Family A G protein-coupled receptor-like"/>
    <property type="match status" value="1"/>
</dbReference>
<evidence type="ECO:0000313" key="12">
    <source>
        <dbReference type="Proteomes" id="UP000515159"/>
    </source>
</evidence>
<keyword evidence="6" id="KW-0297">G-protein coupled receptor</keyword>
<protein>
    <submittedName>
        <fullName evidence="13">Olfactory receptor 56A4-like</fullName>
    </submittedName>
</protein>
<evidence type="ECO:0000256" key="10">
    <source>
        <dbReference type="SAM" id="Phobius"/>
    </source>
</evidence>
<dbReference type="Gene3D" id="1.20.1070.10">
    <property type="entry name" value="Rhodopsin 7-helix transmembrane proteins"/>
    <property type="match status" value="1"/>
</dbReference>
<dbReference type="GO" id="GO:0004930">
    <property type="term" value="F:G protein-coupled receptor activity"/>
    <property type="evidence" value="ECO:0007669"/>
    <property type="project" value="UniProtKB-KW"/>
</dbReference>
<dbReference type="GO" id="GO:0071396">
    <property type="term" value="P:cellular response to lipid"/>
    <property type="evidence" value="ECO:0007669"/>
    <property type="project" value="UniProtKB-ARBA"/>
</dbReference>
<feature type="transmembrane region" description="Helical" evidence="10">
    <location>
        <begin position="266"/>
        <end position="288"/>
    </location>
</feature>
<dbReference type="FunFam" id="1.20.1070.10:FF:000002">
    <property type="entry name" value="Olfactory receptor"/>
    <property type="match status" value="1"/>
</dbReference>
<evidence type="ECO:0000256" key="4">
    <source>
        <dbReference type="ARBA" id="ARBA00022725"/>
    </source>
</evidence>
<dbReference type="AlphaFoldDB" id="A0A6P8R885"/>
<evidence type="ECO:0000256" key="7">
    <source>
        <dbReference type="ARBA" id="ARBA00023136"/>
    </source>
</evidence>
<dbReference type="CDD" id="cd15223">
    <property type="entry name" value="7tmA_OR56-like"/>
    <property type="match status" value="1"/>
</dbReference>
<dbReference type="InterPro" id="IPR000725">
    <property type="entry name" value="Olfact_rcpt"/>
</dbReference>
<evidence type="ECO:0000256" key="6">
    <source>
        <dbReference type="ARBA" id="ARBA00023040"/>
    </source>
</evidence>
<reference evidence="13" key="1">
    <citation type="submission" date="2025-08" db="UniProtKB">
        <authorList>
            <consortium name="RefSeq"/>
        </authorList>
    </citation>
    <scope>IDENTIFICATION</scope>
</reference>
<keyword evidence="9" id="KW-0807">Transducer</keyword>
<dbReference type="PRINTS" id="PR00237">
    <property type="entry name" value="GPCRRHODOPSN"/>
</dbReference>
<feature type="transmembrane region" description="Helical" evidence="10">
    <location>
        <begin position="53"/>
        <end position="72"/>
    </location>
</feature>
<dbReference type="GO" id="GO:0005886">
    <property type="term" value="C:plasma membrane"/>
    <property type="evidence" value="ECO:0007669"/>
    <property type="project" value="TreeGrafter"/>
</dbReference>
<feature type="transmembrane region" description="Helical" evidence="10">
    <location>
        <begin position="126"/>
        <end position="144"/>
    </location>
</feature>
<dbReference type="PANTHER" id="PTHR26450">
    <property type="entry name" value="OLFACTORY RECEPTOR 56B1-RELATED"/>
    <property type="match status" value="1"/>
</dbReference>
<proteinExistence type="predicted"/>
<dbReference type="OrthoDB" id="5969463at2759"/>
<dbReference type="RefSeq" id="XP_033804385.1">
    <property type="nucleotide sequence ID" value="XM_033948494.1"/>
</dbReference>
<keyword evidence="3 10" id="KW-0812">Transmembrane</keyword>
<name>A0A6P8R885_GEOSA</name>
<feature type="transmembrane region" description="Helical" evidence="10">
    <location>
        <begin position="232"/>
        <end position="254"/>
    </location>
</feature>
<dbReference type="InterPro" id="IPR000276">
    <property type="entry name" value="GPCR_Rhodpsn"/>
</dbReference>
<feature type="transmembrane region" description="Helical" evidence="10">
    <location>
        <begin position="20"/>
        <end position="41"/>
    </location>
</feature>
<feature type="transmembrane region" description="Helical" evidence="10">
    <location>
        <begin position="92"/>
        <end position="114"/>
    </location>
</feature>
<gene>
    <name evidence="13" type="primary">LOC117362302</name>
</gene>
<keyword evidence="5 10" id="KW-1133">Transmembrane helix</keyword>
<dbReference type="GeneID" id="117362302"/>
<evidence type="ECO:0000256" key="8">
    <source>
        <dbReference type="ARBA" id="ARBA00023170"/>
    </source>
</evidence>
<keyword evidence="2" id="KW-0716">Sensory transduction</keyword>
<sequence>MEVSEFILMGFPGIQSWQHWLAIPLALLFLVAIVANITLLITFYTDPNLHEPMYYFLAMLAMVDLGLCNTVTPKLLGILWFDAKTISSTACFAQIYFVHCLLGMESGIFLVMAYDRYVAICNPLRYFYIITNSFVVKAVVFSLIRNAVLVLPVPVLAARLSYCSIRRIDHSFCANLAVVSLACEDITINSIYQQTVAWSFLGSDLVLITISYCFILQSVLKLKVEGAAMKALSTCSSHLILILFFYTILVVLAITHKSRKKIPSDIPILLNVLHLLVPPSLNPIVYGVRTKEIKQGILKVFKKTTGFSSKN</sequence>
<evidence type="ECO:0000259" key="11">
    <source>
        <dbReference type="PROSITE" id="PS50262"/>
    </source>
</evidence>
<evidence type="ECO:0000256" key="5">
    <source>
        <dbReference type="ARBA" id="ARBA00022989"/>
    </source>
</evidence>
<evidence type="ECO:0000313" key="13">
    <source>
        <dbReference type="RefSeq" id="XP_033804385.1"/>
    </source>
</evidence>
<feature type="domain" description="G-protein coupled receptors family 1 profile" evidence="11">
    <location>
        <begin position="35"/>
        <end position="286"/>
    </location>
</feature>
<dbReference type="InterPro" id="IPR050402">
    <property type="entry name" value="OR51/52/56-like"/>
</dbReference>
<dbReference type="GO" id="GO:0004984">
    <property type="term" value="F:olfactory receptor activity"/>
    <property type="evidence" value="ECO:0007669"/>
    <property type="project" value="InterPro"/>
</dbReference>
<dbReference type="PRINTS" id="PR00245">
    <property type="entry name" value="OLFACTORYR"/>
</dbReference>
<keyword evidence="4" id="KW-0552">Olfaction</keyword>
<feature type="transmembrane region" description="Helical" evidence="10">
    <location>
        <begin position="197"/>
        <end position="220"/>
    </location>
</feature>
<evidence type="ECO:0000256" key="9">
    <source>
        <dbReference type="ARBA" id="ARBA00023224"/>
    </source>
</evidence>